<dbReference type="InterPro" id="IPR029058">
    <property type="entry name" value="AB_hydrolase_fold"/>
</dbReference>
<dbReference type="Proteomes" id="UP000647339">
    <property type="component" value="Unassembled WGS sequence"/>
</dbReference>
<dbReference type="SUPFAM" id="SSF53474">
    <property type="entry name" value="alpha/beta-Hydrolases"/>
    <property type="match status" value="1"/>
</dbReference>
<proteinExistence type="predicted"/>
<dbReference type="Gene3D" id="2.120.10.30">
    <property type="entry name" value="TolB, C-terminal domain"/>
    <property type="match status" value="1"/>
</dbReference>
<dbReference type="PANTHER" id="PTHR42776:SF28">
    <property type="entry name" value="GLUTAMYL ENDOPEPTIDASE, CHLOROPLASTIC-RELATED"/>
    <property type="match status" value="1"/>
</dbReference>
<dbReference type="Pfam" id="PF00326">
    <property type="entry name" value="Peptidase_S9"/>
    <property type="match status" value="1"/>
</dbReference>
<evidence type="ECO:0000256" key="2">
    <source>
        <dbReference type="SAM" id="MobiDB-lite"/>
    </source>
</evidence>
<dbReference type="SUPFAM" id="SSF82171">
    <property type="entry name" value="DPP6 N-terminal domain-like"/>
    <property type="match status" value="1"/>
</dbReference>
<evidence type="ECO:0000313" key="5">
    <source>
        <dbReference type="EMBL" id="GGF32104.1"/>
    </source>
</evidence>
<feature type="domain" description="Peptidase S9 prolyl oligopeptidase catalytic" evidence="4">
    <location>
        <begin position="652"/>
        <end position="807"/>
    </location>
</feature>
<keyword evidence="6" id="KW-1185">Reference proteome</keyword>
<accession>A0ABQ1V0S7</accession>
<dbReference type="InterPro" id="IPR011042">
    <property type="entry name" value="6-blade_b-propeller_TolB-like"/>
</dbReference>
<comment type="caution">
    <text evidence="5">The sequence shown here is derived from an EMBL/GenBank/DDBJ whole genome shotgun (WGS) entry which is preliminary data.</text>
</comment>
<sequence>MNLNFQTLRHLVCLLGVIFLYGSLHAQENNGYKTPPQSIQDLVNAPVTPSVYFSKEGDIMLILERPGYKSLKEVSQPELRIGGIRINPKTNGPSRSSSYSGITVKDVKSGEETPISGLPEDAKISGISWSDDEEHLAFGIVGDEGISLWVADLSTKTATQVTDEIINDVYGTAFTWLSDQSLLIKATNPDRGPMPEKPQVPSSPIIQETSGNAAPSRTYQDLLANEYDEQLFAYFMDTQLMIVDVDGSTKPLGKPAMIKSMDISPDGQYVLVESIQRPFSYLVPAYRFPYNVEAWSIDGSKKITIAEIPLDEVRPTGFDATVTGPRSINWRKDTPATLYWAEAQDGGDPKVEIQERDIIYTLDAPFTGNKQKLASTSLRYSSIDWSDDNFAVLNERWFDTRQEKRSLIDPSQPEKPKATFIERSYSDIYNDPGDPVMTTNELGEYVLLRNGNQLFMTSEGGSPDGSMPFLSTFDVSSGEQDILWRCQAPFYEEVVKVLDDKGHSFITRKQSTDIQPNYWLVNTRKRIAPIQLTTFEDPYPSLKGIQKELVTYTRNDGLNLSATIYTPAGYDPDKDGSLPVLMWAYPREYKSKAVAAQVRGSKYEFTRLYWGTPLYWVTQGYAIMDRTEMPIVGEGDQEPNDFFIEQLVANAEAAIDYIVDRGIGDRDRIAVGGHSYGAFMTANLLSHSNLFAAGIARSGAYNRTLTPFGFQYEQRTYWEAPEVYYNMSPFMHADKVKTPILLIHGEADNNSGTFPIQSERYYNALKGHGATARLVFLPNESHGYAAQESIMHTLYEMNEWLDKWVKNKGK</sequence>
<keyword evidence="1" id="KW-0378">Hydrolase</keyword>
<feature type="chain" id="PRO_5046219173" description="Peptidase S9 prolyl oligopeptidase catalytic domain-containing protein" evidence="3">
    <location>
        <begin position="27"/>
        <end position="810"/>
    </location>
</feature>
<name>A0ABQ1V0S7_9BACT</name>
<protein>
    <recommendedName>
        <fullName evidence="4">Peptidase S9 prolyl oligopeptidase catalytic domain-containing protein</fullName>
    </recommendedName>
</protein>
<gene>
    <name evidence="5" type="ORF">GCM10011339_20370</name>
</gene>
<keyword evidence="3" id="KW-0732">Signal</keyword>
<evidence type="ECO:0000313" key="6">
    <source>
        <dbReference type="Proteomes" id="UP000647339"/>
    </source>
</evidence>
<dbReference type="EMBL" id="BMIU01000009">
    <property type="protein sequence ID" value="GGF32104.1"/>
    <property type="molecule type" value="Genomic_DNA"/>
</dbReference>
<organism evidence="5 6">
    <name type="scientific">Echinicola rosea</name>
    <dbReference type="NCBI Taxonomy" id="1807691"/>
    <lineage>
        <taxon>Bacteria</taxon>
        <taxon>Pseudomonadati</taxon>
        <taxon>Bacteroidota</taxon>
        <taxon>Cytophagia</taxon>
        <taxon>Cytophagales</taxon>
        <taxon>Cyclobacteriaceae</taxon>
        <taxon>Echinicola</taxon>
    </lineage>
</organism>
<evidence type="ECO:0000259" key="4">
    <source>
        <dbReference type="Pfam" id="PF00326"/>
    </source>
</evidence>
<dbReference type="RefSeq" id="WP_137401381.1">
    <property type="nucleotide sequence ID" value="NZ_BMIU01000009.1"/>
</dbReference>
<reference evidence="6" key="1">
    <citation type="journal article" date="2019" name="Int. J. Syst. Evol. Microbiol.">
        <title>The Global Catalogue of Microorganisms (GCM) 10K type strain sequencing project: providing services to taxonomists for standard genome sequencing and annotation.</title>
        <authorList>
            <consortium name="The Broad Institute Genomics Platform"/>
            <consortium name="The Broad Institute Genome Sequencing Center for Infectious Disease"/>
            <person name="Wu L."/>
            <person name="Ma J."/>
        </authorList>
    </citation>
    <scope>NUCLEOTIDE SEQUENCE [LARGE SCALE GENOMIC DNA]</scope>
    <source>
        <strain evidence="6">CGMCC 1.15407</strain>
    </source>
</reference>
<dbReference type="PANTHER" id="PTHR42776">
    <property type="entry name" value="SERINE PEPTIDASE S9 FAMILY MEMBER"/>
    <property type="match status" value="1"/>
</dbReference>
<feature type="region of interest" description="Disordered" evidence="2">
    <location>
        <begin position="188"/>
        <end position="213"/>
    </location>
</feature>
<evidence type="ECO:0000256" key="1">
    <source>
        <dbReference type="ARBA" id="ARBA00022801"/>
    </source>
</evidence>
<feature type="compositionally biased region" description="Polar residues" evidence="2">
    <location>
        <begin position="200"/>
        <end position="213"/>
    </location>
</feature>
<dbReference type="Gene3D" id="3.40.50.1820">
    <property type="entry name" value="alpha/beta hydrolase"/>
    <property type="match status" value="1"/>
</dbReference>
<evidence type="ECO:0000256" key="3">
    <source>
        <dbReference type="SAM" id="SignalP"/>
    </source>
</evidence>
<feature type="signal peptide" evidence="3">
    <location>
        <begin position="1"/>
        <end position="26"/>
    </location>
</feature>
<dbReference type="InterPro" id="IPR001375">
    <property type="entry name" value="Peptidase_S9_cat"/>
</dbReference>